<dbReference type="EMBL" id="JADFTS010000006">
    <property type="protein sequence ID" value="KAF9603055.1"/>
    <property type="molecule type" value="Genomic_DNA"/>
</dbReference>
<reference evidence="1 2" key="1">
    <citation type="submission" date="2020-10" db="EMBL/GenBank/DDBJ databases">
        <title>The Coptis chinensis genome and diversification of protoberbering-type alkaloids.</title>
        <authorList>
            <person name="Wang B."/>
            <person name="Shu S."/>
            <person name="Song C."/>
            <person name="Liu Y."/>
        </authorList>
    </citation>
    <scope>NUCLEOTIDE SEQUENCE [LARGE SCALE GENOMIC DNA]</scope>
    <source>
        <strain evidence="1">HL-2020</strain>
        <tissue evidence="1">Leaf</tissue>
    </source>
</reference>
<dbReference type="AlphaFoldDB" id="A0A835LPW7"/>
<dbReference type="Proteomes" id="UP000631114">
    <property type="component" value="Unassembled WGS sequence"/>
</dbReference>
<organism evidence="1 2">
    <name type="scientific">Coptis chinensis</name>
    <dbReference type="NCBI Taxonomy" id="261450"/>
    <lineage>
        <taxon>Eukaryota</taxon>
        <taxon>Viridiplantae</taxon>
        <taxon>Streptophyta</taxon>
        <taxon>Embryophyta</taxon>
        <taxon>Tracheophyta</taxon>
        <taxon>Spermatophyta</taxon>
        <taxon>Magnoliopsida</taxon>
        <taxon>Ranunculales</taxon>
        <taxon>Ranunculaceae</taxon>
        <taxon>Coptidoideae</taxon>
        <taxon>Coptis</taxon>
    </lineage>
</organism>
<gene>
    <name evidence="1" type="ORF">IFM89_033780</name>
</gene>
<sequence>MSENCTGKQYIITGAIKDNEQVVETTVTQPESSCLRTDHNVEVGGTTLSEHVDAQAQDESSISTSVENPKPPSSDVALIASENSTVAVIEEVVPVLAVASFERGFVEENVDNDQTELTKERDSLRVVNTEINSDEGLEMVVYNAEHVTGDTDLSIALLNEGHIDLVTDMILYHEVIHDCTHEIRDDPLTHYSI</sequence>
<name>A0A835LPW7_9MAGN</name>
<protein>
    <submittedName>
        <fullName evidence="1">Uncharacterized protein</fullName>
    </submittedName>
</protein>
<evidence type="ECO:0000313" key="2">
    <source>
        <dbReference type="Proteomes" id="UP000631114"/>
    </source>
</evidence>
<comment type="caution">
    <text evidence="1">The sequence shown here is derived from an EMBL/GenBank/DDBJ whole genome shotgun (WGS) entry which is preliminary data.</text>
</comment>
<evidence type="ECO:0000313" key="1">
    <source>
        <dbReference type="EMBL" id="KAF9603055.1"/>
    </source>
</evidence>
<proteinExistence type="predicted"/>
<accession>A0A835LPW7</accession>
<keyword evidence="2" id="KW-1185">Reference proteome</keyword>